<dbReference type="EC" id="4.3.2.1" evidence="3 7"/>
<keyword evidence="4 7" id="KW-0055">Arginine biosynthesis</keyword>
<dbReference type="FunFam" id="1.10.40.30:FF:000001">
    <property type="entry name" value="Argininosuccinate lyase"/>
    <property type="match status" value="1"/>
</dbReference>
<evidence type="ECO:0000313" key="11">
    <source>
        <dbReference type="Proteomes" id="UP000606463"/>
    </source>
</evidence>
<keyword evidence="6 7" id="KW-0456">Lyase</keyword>
<dbReference type="PRINTS" id="PR00149">
    <property type="entry name" value="FUMRATELYASE"/>
</dbReference>
<dbReference type="EMBL" id="DQVE01000007">
    <property type="protein sequence ID" value="HIP97887.1"/>
    <property type="molecule type" value="Genomic_DNA"/>
</dbReference>
<evidence type="ECO:0000256" key="6">
    <source>
        <dbReference type="ARBA" id="ARBA00023239"/>
    </source>
</evidence>
<dbReference type="Pfam" id="PF14698">
    <property type="entry name" value="ASL_C2"/>
    <property type="match status" value="1"/>
</dbReference>
<dbReference type="Gene3D" id="1.10.40.30">
    <property type="entry name" value="Fumarase/aspartase (C-terminal domain)"/>
    <property type="match status" value="1"/>
</dbReference>
<dbReference type="Pfam" id="PF00206">
    <property type="entry name" value="Lyase_1"/>
    <property type="match status" value="1"/>
</dbReference>
<dbReference type="Proteomes" id="UP000606463">
    <property type="component" value="Unassembled WGS sequence"/>
</dbReference>
<dbReference type="GO" id="GO:0005829">
    <property type="term" value="C:cytosol"/>
    <property type="evidence" value="ECO:0007669"/>
    <property type="project" value="TreeGrafter"/>
</dbReference>
<dbReference type="InterPro" id="IPR022761">
    <property type="entry name" value="Fumarate_lyase_N"/>
</dbReference>
<feature type="domain" description="Argininosuccinate lyase C-terminal" evidence="9">
    <location>
        <begin position="366"/>
        <end position="428"/>
    </location>
</feature>
<name>A0A9D0YNN1_AQUAO</name>
<dbReference type="InterPro" id="IPR000362">
    <property type="entry name" value="Fumarate_lyase_fam"/>
</dbReference>
<evidence type="ECO:0000256" key="7">
    <source>
        <dbReference type="HAMAP-Rule" id="MF_00006"/>
    </source>
</evidence>
<evidence type="ECO:0000259" key="9">
    <source>
        <dbReference type="Pfam" id="PF14698"/>
    </source>
</evidence>
<dbReference type="PANTHER" id="PTHR43814">
    <property type="entry name" value="ARGININOSUCCINATE LYASE"/>
    <property type="match status" value="1"/>
</dbReference>
<dbReference type="GO" id="GO:0042450">
    <property type="term" value="P:L-arginine biosynthetic process via ornithine"/>
    <property type="evidence" value="ECO:0007669"/>
    <property type="project" value="UniProtKB-UniRule"/>
</dbReference>
<dbReference type="AlphaFoldDB" id="A0A9D0YNN1"/>
<keyword evidence="5 7" id="KW-0028">Amino-acid biosynthesis</keyword>
<reference evidence="10" key="1">
    <citation type="journal article" date="2020" name="ISME J.">
        <title>Gammaproteobacteria mediating utilization of methyl-, sulfur- and petroleum organic compounds in deep ocean hydrothermal plumes.</title>
        <authorList>
            <person name="Zhou Z."/>
            <person name="Liu Y."/>
            <person name="Pan J."/>
            <person name="Cron B.R."/>
            <person name="Toner B.M."/>
            <person name="Anantharaman K."/>
            <person name="Breier J.A."/>
            <person name="Dick G.J."/>
            <person name="Li M."/>
        </authorList>
    </citation>
    <scope>NUCLEOTIDE SEQUENCE</scope>
    <source>
        <strain evidence="10">SZUA-1501</strain>
    </source>
</reference>
<organism evidence="10 11">
    <name type="scientific">Aquifex aeolicus</name>
    <dbReference type="NCBI Taxonomy" id="63363"/>
    <lineage>
        <taxon>Bacteria</taxon>
        <taxon>Pseudomonadati</taxon>
        <taxon>Aquificota</taxon>
        <taxon>Aquificia</taxon>
        <taxon>Aquificales</taxon>
        <taxon>Aquificaceae</taxon>
        <taxon>Aquifex</taxon>
    </lineage>
</organism>
<comment type="caution">
    <text evidence="10">The sequence shown here is derived from an EMBL/GenBank/DDBJ whole genome shotgun (WGS) entry which is preliminary data.</text>
</comment>
<dbReference type="Gene3D" id="1.20.200.10">
    <property type="entry name" value="Fumarase/aspartase (Central domain)"/>
    <property type="match status" value="1"/>
</dbReference>
<dbReference type="InterPro" id="IPR029419">
    <property type="entry name" value="Arg_succ_lyase_C"/>
</dbReference>
<dbReference type="NCBIfam" id="TIGR00838">
    <property type="entry name" value="argH"/>
    <property type="match status" value="1"/>
</dbReference>
<dbReference type="FunFam" id="1.10.275.10:FF:000002">
    <property type="entry name" value="Argininosuccinate lyase"/>
    <property type="match status" value="1"/>
</dbReference>
<dbReference type="PANTHER" id="PTHR43814:SF1">
    <property type="entry name" value="ARGININOSUCCINATE LYASE"/>
    <property type="match status" value="1"/>
</dbReference>
<protein>
    <recommendedName>
        <fullName evidence="3 7">Argininosuccinate lyase</fullName>
        <shortName evidence="7">ASAL</shortName>
        <ecNumber evidence="3 7">4.3.2.1</ecNumber>
    </recommendedName>
    <alternativeName>
        <fullName evidence="7">Arginosuccinase</fullName>
    </alternativeName>
</protein>
<dbReference type="PRINTS" id="PR00145">
    <property type="entry name" value="ARGSUCLYASE"/>
</dbReference>
<evidence type="ECO:0000256" key="1">
    <source>
        <dbReference type="ARBA" id="ARBA00000985"/>
    </source>
</evidence>
<comment type="pathway">
    <text evidence="2 7">Amino-acid biosynthesis; L-arginine biosynthesis; L-arginine from L-ornithine and carbamoyl phosphate: step 3/3.</text>
</comment>
<sequence length="458" mass="51937">MSENKPWGGRFSEQTDKFVEEFTESVSFDKELAEVDIKQSIAHTKTLLKAKVLTEDEAQKIIDGLYSILEDIKKGNFEWKREVEDVHMNVERELTNRIGRVGGKLHTARSRNDQVATDFRLYLKGQIKEIIGLLKALRKALTQKAEETPDIIVSGYTHLQKAQPIRLAHWFLAYREMFIRDTQRFLDTYRRLDASPLGSGALAGVDFPLDRFYTARNLGFSRVTRNSLSATADRDFALEFLNACNITMLHLSRLAEDLIIWASEEFGYVDLPDKLCTGSSIMPNKKNPDVLELIRGKTGRVLGDYVALSTVLKGLPMAYNRDLQEDKEPVFDAVRTLKGSLIGMRKIIEGLKPKRERMEENAGNLTLATDLANYLVQKGVPFREAHQIVGKLVSYVLQKGKRMEDLSLEELKEFSSLFGEDALLLLKPSVVADRRATYGGTAKKEIKRQIGNALKEDF</sequence>
<dbReference type="InterPro" id="IPR009049">
    <property type="entry name" value="Argininosuccinate_lyase"/>
</dbReference>
<dbReference type="InterPro" id="IPR020557">
    <property type="entry name" value="Fumarate_lyase_CS"/>
</dbReference>
<evidence type="ECO:0000256" key="4">
    <source>
        <dbReference type="ARBA" id="ARBA00022571"/>
    </source>
</evidence>
<evidence type="ECO:0000256" key="2">
    <source>
        <dbReference type="ARBA" id="ARBA00004941"/>
    </source>
</evidence>
<dbReference type="CDD" id="cd01359">
    <property type="entry name" value="Argininosuccinate_lyase"/>
    <property type="match status" value="1"/>
</dbReference>
<dbReference type="GO" id="GO:0004056">
    <property type="term" value="F:argininosuccinate lyase activity"/>
    <property type="evidence" value="ECO:0007669"/>
    <property type="project" value="UniProtKB-UniRule"/>
</dbReference>
<dbReference type="PROSITE" id="PS00163">
    <property type="entry name" value="FUMARATE_LYASES"/>
    <property type="match status" value="1"/>
</dbReference>
<dbReference type="FunFam" id="1.20.200.10:FF:000015">
    <property type="entry name" value="argininosuccinate lyase isoform X2"/>
    <property type="match status" value="1"/>
</dbReference>
<comment type="subcellular location">
    <subcellularLocation>
        <location evidence="7">Cytoplasm</location>
    </subcellularLocation>
</comment>
<dbReference type="Gene3D" id="1.10.275.10">
    <property type="entry name" value="Fumarase/aspartase (N-terminal domain)"/>
    <property type="match status" value="1"/>
</dbReference>
<accession>A0A9D0YNN1</accession>
<dbReference type="InterPro" id="IPR024083">
    <property type="entry name" value="Fumarase/histidase_N"/>
</dbReference>
<keyword evidence="7" id="KW-0963">Cytoplasm</keyword>
<comment type="similarity">
    <text evidence="7">Belongs to the lyase 1 family. Argininosuccinate lyase subfamily.</text>
</comment>
<evidence type="ECO:0000256" key="5">
    <source>
        <dbReference type="ARBA" id="ARBA00022605"/>
    </source>
</evidence>
<evidence type="ECO:0000256" key="3">
    <source>
        <dbReference type="ARBA" id="ARBA00012338"/>
    </source>
</evidence>
<evidence type="ECO:0000313" key="10">
    <source>
        <dbReference type="EMBL" id="HIP97887.1"/>
    </source>
</evidence>
<evidence type="ECO:0000259" key="8">
    <source>
        <dbReference type="Pfam" id="PF00206"/>
    </source>
</evidence>
<dbReference type="InterPro" id="IPR008948">
    <property type="entry name" value="L-Aspartase-like"/>
</dbReference>
<comment type="catalytic activity">
    <reaction evidence="1 7">
        <text>2-(N(omega)-L-arginino)succinate = fumarate + L-arginine</text>
        <dbReference type="Rhea" id="RHEA:24020"/>
        <dbReference type="ChEBI" id="CHEBI:29806"/>
        <dbReference type="ChEBI" id="CHEBI:32682"/>
        <dbReference type="ChEBI" id="CHEBI:57472"/>
        <dbReference type="EC" id="4.3.2.1"/>
    </reaction>
</comment>
<proteinExistence type="inferred from homology"/>
<dbReference type="HAMAP" id="MF_00006">
    <property type="entry name" value="Arg_succ_lyase"/>
    <property type="match status" value="1"/>
</dbReference>
<gene>
    <name evidence="7 10" type="primary">argH</name>
    <name evidence="10" type="ORF">EYH37_00755</name>
</gene>
<feature type="domain" description="Fumarate lyase N-terminal" evidence="8">
    <location>
        <begin position="9"/>
        <end position="303"/>
    </location>
</feature>
<dbReference type="SUPFAM" id="SSF48557">
    <property type="entry name" value="L-aspartase-like"/>
    <property type="match status" value="1"/>
</dbReference>